<dbReference type="HOGENOM" id="CLU_2685432_0_0_5"/>
<sequence>MPEFAPEDVRRIAAALVKTAIETTSEEDGGARNQCKICNASVPWLQTGDEIQHEPDCAVALAQKILARSHLQSV</sequence>
<reference evidence="1" key="1">
    <citation type="submission" date="2006-09" db="EMBL/GenBank/DDBJ databases">
        <title>Complete sequence of Rhodopseudomonas palustris BisA53.</title>
        <authorList>
            <consortium name="US DOE Joint Genome Institute"/>
            <person name="Copeland A."/>
            <person name="Lucas S."/>
            <person name="Lapidus A."/>
            <person name="Barry K."/>
            <person name="Detter J.C."/>
            <person name="Glavina del Rio T."/>
            <person name="Hammon N."/>
            <person name="Israni S."/>
            <person name="Dalin E."/>
            <person name="Tice H."/>
            <person name="Pitluck S."/>
            <person name="Chain P."/>
            <person name="Malfatti S."/>
            <person name="Shin M."/>
            <person name="Vergez L."/>
            <person name="Schmutz J."/>
            <person name="Larimer F."/>
            <person name="Land M."/>
            <person name="Hauser L."/>
            <person name="Pelletier D.A."/>
            <person name="Kyrpides N."/>
            <person name="Kim E."/>
            <person name="Harwood C.S."/>
            <person name="Oda Y."/>
            <person name="Richardson P."/>
        </authorList>
    </citation>
    <scope>NUCLEOTIDE SEQUENCE [LARGE SCALE GENOMIC DNA]</scope>
    <source>
        <strain evidence="1">BisA53</strain>
    </source>
</reference>
<dbReference type="KEGG" id="rpe:RPE_2690"/>
<dbReference type="EMBL" id="CP000463">
    <property type="protein sequence ID" value="ABJ06627.1"/>
    <property type="molecule type" value="Genomic_DNA"/>
</dbReference>
<dbReference type="AlphaFoldDB" id="Q07N57"/>
<name>Q07N57_RHOP5</name>
<gene>
    <name evidence="1" type="ordered locus">RPE_2690</name>
</gene>
<dbReference type="OrthoDB" id="7960633at2"/>
<dbReference type="InterPro" id="IPR023104">
    <property type="entry name" value="ITPase-like_dom_sf"/>
</dbReference>
<dbReference type="Pfam" id="PF11519">
    <property type="entry name" value="DUF3222"/>
    <property type="match status" value="1"/>
</dbReference>
<evidence type="ECO:0008006" key="2">
    <source>
        <dbReference type="Google" id="ProtNLM"/>
    </source>
</evidence>
<organism evidence="1">
    <name type="scientific">Rhodopseudomonas palustris (strain BisA53)</name>
    <dbReference type="NCBI Taxonomy" id="316055"/>
    <lineage>
        <taxon>Bacteria</taxon>
        <taxon>Pseudomonadati</taxon>
        <taxon>Pseudomonadota</taxon>
        <taxon>Alphaproteobacteria</taxon>
        <taxon>Hyphomicrobiales</taxon>
        <taxon>Nitrobacteraceae</taxon>
        <taxon>Rhodopseudomonas</taxon>
    </lineage>
</organism>
<dbReference type="InterPro" id="IPR021599">
    <property type="entry name" value="DUF3222"/>
</dbReference>
<evidence type="ECO:0000313" key="1">
    <source>
        <dbReference type="EMBL" id="ABJ06627.1"/>
    </source>
</evidence>
<protein>
    <recommendedName>
        <fullName evidence="2">DUF3222 domain-containing protein</fullName>
    </recommendedName>
</protein>
<accession>Q07N57</accession>
<dbReference type="eggNOG" id="ENOG502ZK6F">
    <property type="taxonomic scope" value="Bacteria"/>
</dbReference>
<proteinExistence type="predicted"/>
<dbReference type="Gene3D" id="1.10.287.780">
    <property type="entry name" value="ITPase-like domains"/>
    <property type="match status" value="1"/>
</dbReference>